<feature type="transmembrane region" description="Helical" evidence="10">
    <location>
        <begin position="525"/>
        <end position="542"/>
    </location>
</feature>
<dbReference type="InterPro" id="IPR050726">
    <property type="entry name" value="mGluR"/>
</dbReference>
<dbReference type="SUPFAM" id="SSF53822">
    <property type="entry name" value="Periplasmic binding protein-like I"/>
    <property type="match status" value="1"/>
</dbReference>
<dbReference type="GeneID" id="110987980"/>
<dbReference type="PRINTS" id="PR00248">
    <property type="entry name" value="GPCRMGR"/>
</dbReference>
<organism evidence="12 13">
    <name type="scientific">Acanthaster planci</name>
    <name type="common">Crown-of-thorns starfish</name>
    <dbReference type="NCBI Taxonomy" id="133434"/>
    <lineage>
        <taxon>Eukaryota</taxon>
        <taxon>Metazoa</taxon>
        <taxon>Echinodermata</taxon>
        <taxon>Eleutherozoa</taxon>
        <taxon>Asterozoa</taxon>
        <taxon>Asteroidea</taxon>
        <taxon>Valvatacea</taxon>
        <taxon>Valvatida</taxon>
        <taxon>Acanthasteridae</taxon>
        <taxon>Acanthaster</taxon>
    </lineage>
</organism>
<dbReference type="GO" id="GO:0004930">
    <property type="term" value="F:G protein-coupled receptor activity"/>
    <property type="evidence" value="ECO:0007669"/>
    <property type="project" value="UniProtKB-KW"/>
</dbReference>
<comment type="subcellular location">
    <subcellularLocation>
        <location evidence="1">Cell membrane</location>
        <topology evidence="1">Multi-pass membrane protein</topology>
    </subcellularLocation>
</comment>
<dbReference type="PROSITE" id="PS50259">
    <property type="entry name" value="G_PROTEIN_RECEP_F3_4"/>
    <property type="match status" value="1"/>
</dbReference>
<gene>
    <name evidence="13" type="primary">LOC110987980</name>
</gene>
<feature type="transmembrane region" description="Helical" evidence="10">
    <location>
        <begin position="554"/>
        <end position="571"/>
    </location>
</feature>
<dbReference type="Gene3D" id="3.40.50.2300">
    <property type="match status" value="2"/>
</dbReference>
<keyword evidence="9" id="KW-0807">Transducer</keyword>
<evidence type="ECO:0000259" key="11">
    <source>
        <dbReference type="PROSITE" id="PS50259"/>
    </source>
</evidence>
<proteinExistence type="predicted"/>
<evidence type="ECO:0000313" key="12">
    <source>
        <dbReference type="Proteomes" id="UP000694845"/>
    </source>
</evidence>
<evidence type="ECO:0000256" key="3">
    <source>
        <dbReference type="ARBA" id="ARBA00022692"/>
    </source>
</evidence>
<dbReference type="Pfam" id="PF00003">
    <property type="entry name" value="7tm_3"/>
    <property type="match status" value="1"/>
</dbReference>
<dbReference type="AlphaFoldDB" id="A0A8B7ZMP7"/>
<dbReference type="GO" id="GO:0005886">
    <property type="term" value="C:plasma membrane"/>
    <property type="evidence" value="ECO:0007669"/>
    <property type="project" value="UniProtKB-SubCell"/>
</dbReference>
<keyword evidence="7" id="KW-0675">Receptor</keyword>
<keyword evidence="6 10" id="KW-0472">Membrane</keyword>
<dbReference type="Pfam" id="PF01094">
    <property type="entry name" value="ANF_receptor"/>
    <property type="match status" value="1"/>
</dbReference>
<evidence type="ECO:0000256" key="2">
    <source>
        <dbReference type="ARBA" id="ARBA00022475"/>
    </source>
</evidence>
<dbReference type="InterPro" id="IPR000337">
    <property type="entry name" value="GPCR_3"/>
</dbReference>
<dbReference type="InterPro" id="IPR017978">
    <property type="entry name" value="GPCR_3_C"/>
</dbReference>
<feature type="transmembrane region" description="Helical" evidence="10">
    <location>
        <begin position="482"/>
        <end position="505"/>
    </location>
</feature>
<evidence type="ECO:0000256" key="4">
    <source>
        <dbReference type="ARBA" id="ARBA00022989"/>
    </source>
</evidence>
<evidence type="ECO:0000256" key="1">
    <source>
        <dbReference type="ARBA" id="ARBA00004651"/>
    </source>
</evidence>
<dbReference type="FunFam" id="3.40.50.2300:FF:000145">
    <property type="entry name" value="Glutamate receptor, metabotropic"/>
    <property type="match status" value="1"/>
</dbReference>
<dbReference type="Gene3D" id="2.10.50.30">
    <property type="entry name" value="GPCR, family 3, nine cysteines domain"/>
    <property type="match status" value="1"/>
</dbReference>
<dbReference type="InterPro" id="IPR028082">
    <property type="entry name" value="Peripla_BP_I"/>
</dbReference>
<dbReference type="PRINTS" id="PR01176">
    <property type="entry name" value="GABABRECEPTR"/>
</dbReference>
<dbReference type="CDD" id="cd13953">
    <property type="entry name" value="7tm_classC_mGluR-like"/>
    <property type="match status" value="1"/>
</dbReference>
<dbReference type="OrthoDB" id="6133044at2759"/>
<evidence type="ECO:0000256" key="6">
    <source>
        <dbReference type="ARBA" id="ARBA00023136"/>
    </source>
</evidence>
<evidence type="ECO:0000313" key="13">
    <source>
        <dbReference type="RefSeq" id="XP_022106883.1"/>
    </source>
</evidence>
<accession>A0A8B7ZMP7</accession>
<evidence type="ECO:0000256" key="5">
    <source>
        <dbReference type="ARBA" id="ARBA00023040"/>
    </source>
</evidence>
<evidence type="ECO:0000256" key="8">
    <source>
        <dbReference type="ARBA" id="ARBA00023180"/>
    </source>
</evidence>
<dbReference type="Proteomes" id="UP000694845">
    <property type="component" value="Unplaced"/>
</dbReference>
<dbReference type="RefSeq" id="XP_022106883.1">
    <property type="nucleotide sequence ID" value="XM_022251191.1"/>
</dbReference>
<keyword evidence="3 10" id="KW-0812">Transmembrane</keyword>
<dbReference type="InterPro" id="IPR001828">
    <property type="entry name" value="ANF_lig-bd_rcpt"/>
</dbReference>
<evidence type="ECO:0000256" key="7">
    <source>
        <dbReference type="ARBA" id="ARBA00023170"/>
    </source>
</evidence>
<keyword evidence="12" id="KW-1185">Reference proteome</keyword>
<feature type="domain" description="G-protein coupled receptors family 3 profile" evidence="11">
    <location>
        <begin position="482"/>
        <end position="733"/>
    </location>
</feature>
<protein>
    <submittedName>
        <fullName evidence="13">Metabotropic glutamate receptor 4-like</fullName>
    </submittedName>
</protein>
<feature type="transmembrane region" description="Helical" evidence="10">
    <location>
        <begin position="708"/>
        <end position="730"/>
    </location>
</feature>
<feature type="transmembrane region" description="Helical" evidence="10">
    <location>
        <begin position="596"/>
        <end position="618"/>
    </location>
</feature>
<name>A0A8B7ZMP7_ACAPL</name>
<keyword evidence="4 10" id="KW-1133">Transmembrane helix</keyword>
<dbReference type="KEGG" id="aplc:110987980"/>
<keyword evidence="5" id="KW-0297">G-protein coupled receptor</keyword>
<dbReference type="InterPro" id="IPR038550">
    <property type="entry name" value="GPCR_3_9-Cys_sf"/>
</dbReference>
<dbReference type="PANTHER" id="PTHR24060">
    <property type="entry name" value="METABOTROPIC GLUTAMATE RECEPTOR"/>
    <property type="match status" value="1"/>
</dbReference>
<sequence>MIFSINEINRRDDLLANVTLGYDIRDDCRSEEVAMWTTLSFIQNISKSFPEYLDCTPQNAGPVSGIVGTGFSRTSIFVAKTASMFQVPVVSYAASSDELSDKSSYPYFLRTYPPDTLQVKVILDVVLHFEWEYIALLYSLESDGIRGAFALQEQAEEMGICVAFLSPMREFPSDDELQNTIEKLQTHSKVDVVVLFGAKNEAQAVLRAAKESGLRRIVWLGTTHWGYRLSADHLEDVATGALFVRDYRPTVKAFGEYYASLDPFSPDTSPWFKELAHEWLSARHCSNLSVCPLDRGNTEGLVMNSVYAFAHAMDTLLRQNCTDELCRSKNRQQMDGTSLLHTLKNVQFEGPYGQVSFDSNGDGRGKYVVSNWQRHNGKYTMVDVGLWDAVNAPRLWIQDGIIQWPNNNSSRPRSTCRVDCPPGYAISTLRQRCCSDCISCPDNSIVVNGTVCSPCERAHWPDKEFMTCVSIVPTSIQLKNPVLASVLSLVIFGMVCCLLTGLCLVAKHKHPLIKATSRELTSIHLAGLMLSYGAAIMLLTATPSVEGCIASESLISISFTMSYAPTLLKVIRIQRIFKMGRVTNKPPRLTSPKSQVAIVITIIVAQLIMSIVSATVSPSAPSTLYTLDMGNYSEIFCAFGYGFIAPCLLNLTIIVGCCLFAFLSRKVPDNYNESRFIGVSVYTTLVLCVAAVPVYTSTNEVLPKVASMSLALTLNAYLSLVCLYISKLYVIVFGNRVEPRAIPASTTLQEMTMSSSAIPNVRCMVTSAWGSEIRQVKAMGPAQSVGSPGPSKSEY</sequence>
<keyword evidence="8" id="KW-0325">Glycoprotein</keyword>
<feature type="transmembrane region" description="Helical" evidence="10">
    <location>
        <begin position="638"/>
        <end position="664"/>
    </location>
</feature>
<evidence type="ECO:0000256" key="10">
    <source>
        <dbReference type="SAM" id="Phobius"/>
    </source>
</evidence>
<reference evidence="13" key="1">
    <citation type="submission" date="2025-08" db="UniProtKB">
        <authorList>
            <consortium name="RefSeq"/>
        </authorList>
    </citation>
    <scope>IDENTIFICATION</scope>
</reference>
<keyword evidence="2" id="KW-1003">Cell membrane</keyword>
<evidence type="ECO:0000256" key="9">
    <source>
        <dbReference type="ARBA" id="ARBA00023224"/>
    </source>
</evidence>
<dbReference type="OMA" id="WEYIALL"/>
<feature type="transmembrane region" description="Helical" evidence="10">
    <location>
        <begin position="676"/>
        <end position="696"/>
    </location>
</feature>